<dbReference type="InterPro" id="IPR050261">
    <property type="entry name" value="FrsA_esterase"/>
</dbReference>
<dbReference type="GO" id="GO:0006508">
    <property type="term" value="P:proteolysis"/>
    <property type="evidence" value="ECO:0007669"/>
    <property type="project" value="InterPro"/>
</dbReference>
<dbReference type="InterPro" id="IPR001375">
    <property type="entry name" value="Peptidase_S9_cat"/>
</dbReference>
<proteinExistence type="predicted"/>
<dbReference type="GO" id="GO:0052689">
    <property type="term" value="F:carboxylic ester hydrolase activity"/>
    <property type="evidence" value="ECO:0007669"/>
    <property type="project" value="UniProtKB-ARBA"/>
</dbReference>
<dbReference type="InParanoid" id="A0A212RD96"/>
<reference evidence="4" key="1">
    <citation type="submission" date="2017-06" db="EMBL/GenBank/DDBJ databases">
        <authorList>
            <person name="Varghese N."/>
            <person name="Submissions S."/>
        </authorList>
    </citation>
    <scope>NUCLEOTIDE SEQUENCE [LARGE SCALE GENOMIC DNA]</scope>
    <source>
        <strain evidence="4">JAD2</strain>
    </source>
</reference>
<dbReference type="InterPro" id="IPR029058">
    <property type="entry name" value="AB_hydrolase_fold"/>
</dbReference>
<organism evidence="3 4">
    <name type="scientific">Thermoflexus hugenholtzii JAD2</name>
    <dbReference type="NCBI Taxonomy" id="877466"/>
    <lineage>
        <taxon>Bacteria</taxon>
        <taxon>Bacillati</taxon>
        <taxon>Chloroflexota</taxon>
        <taxon>Thermoflexia</taxon>
        <taxon>Thermoflexales</taxon>
        <taxon>Thermoflexaceae</taxon>
        <taxon>Thermoflexus</taxon>
    </lineage>
</organism>
<evidence type="ECO:0000313" key="4">
    <source>
        <dbReference type="Proteomes" id="UP000197025"/>
    </source>
</evidence>
<dbReference type="Proteomes" id="UP000197025">
    <property type="component" value="Unassembled WGS sequence"/>
</dbReference>
<evidence type="ECO:0000256" key="1">
    <source>
        <dbReference type="ARBA" id="ARBA00022801"/>
    </source>
</evidence>
<dbReference type="RefSeq" id="WP_088571835.1">
    <property type="nucleotide sequence ID" value="NZ_FYEK01000044.1"/>
</dbReference>
<sequence>MLSGVIFESNGYRLLGRFYRADGEGPHPTLVMAHGIAGVELNLDLADALRDAGWNILVFHYRGCWGSEGPYRLTTLVEDVRAAVDWALAQPAVDPHRLVLLGYSIGGWAAVLAAAQDPRPFALITLSTVSDLRAWTPDEAMLADWVRFMQGMTVERLREDLRACAEGLQPVEVVDRLSPRPLLIVHGTADPVVHHRHSLALHHRAGLNTDLALIDGGDHRYTGRRRVMIQRIQRWLEQIRST</sequence>
<evidence type="ECO:0000259" key="2">
    <source>
        <dbReference type="Pfam" id="PF00326"/>
    </source>
</evidence>
<dbReference type="GO" id="GO:0008236">
    <property type="term" value="F:serine-type peptidase activity"/>
    <property type="evidence" value="ECO:0007669"/>
    <property type="project" value="InterPro"/>
</dbReference>
<protein>
    <recommendedName>
        <fullName evidence="2">Peptidase S9 prolyl oligopeptidase catalytic domain-containing protein</fullName>
    </recommendedName>
</protein>
<dbReference type="PANTHER" id="PTHR22946">
    <property type="entry name" value="DIENELACTONE HYDROLASE DOMAIN-CONTAINING PROTEIN-RELATED"/>
    <property type="match status" value="1"/>
</dbReference>
<dbReference type="OrthoDB" id="9805123at2"/>
<gene>
    <name evidence="3" type="ORF">SAMN02746019_00011760</name>
</gene>
<dbReference type="Gene3D" id="3.40.50.1820">
    <property type="entry name" value="alpha/beta hydrolase"/>
    <property type="match status" value="1"/>
</dbReference>
<keyword evidence="4" id="KW-1185">Reference proteome</keyword>
<feature type="domain" description="Peptidase S9 prolyl oligopeptidase catalytic" evidence="2">
    <location>
        <begin position="75"/>
        <end position="238"/>
    </location>
</feature>
<accession>A0A212RD96</accession>
<dbReference type="AlphaFoldDB" id="A0A212RD96"/>
<name>A0A212RD96_9CHLR</name>
<dbReference type="Pfam" id="PF00326">
    <property type="entry name" value="Peptidase_S9"/>
    <property type="match status" value="1"/>
</dbReference>
<dbReference type="SUPFAM" id="SSF53474">
    <property type="entry name" value="alpha/beta-Hydrolases"/>
    <property type="match status" value="1"/>
</dbReference>
<dbReference type="PANTHER" id="PTHR22946:SF9">
    <property type="entry name" value="POLYKETIDE TRANSFERASE AF380"/>
    <property type="match status" value="1"/>
</dbReference>
<dbReference type="EMBL" id="FYEK01000044">
    <property type="protein sequence ID" value="SNB70210.1"/>
    <property type="molecule type" value="Genomic_DNA"/>
</dbReference>
<keyword evidence="1" id="KW-0378">Hydrolase</keyword>
<evidence type="ECO:0000313" key="3">
    <source>
        <dbReference type="EMBL" id="SNB70210.1"/>
    </source>
</evidence>